<dbReference type="SMART" id="SM00530">
    <property type="entry name" value="HTH_XRE"/>
    <property type="match status" value="1"/>
</dbReference>
<protein>
    <submittedName>
        <fullName evidence="2">Transcriptional regulator with XRE-family HTH domain</fullName>
    </submittedName>
</protein>
<name>A0ABU1TRF8_9FLAO</name>
<dbReference type="RefSeq" id="WP_310027038.1">
    <property type="nucleotide sequence ID" value="NZ_JAVDVI010000010.1"/>
</dbReference>
<comment type="caution">
    <text evidence="2">The sequence shown here is derived from an EMBL/GenBank/DDBJ whole genome shotgun (WGS) entry which is preliminary data.</text>
</comment>
<dbReference type="InterPro" id="IPR001387">
    <property type="entry name" value="Cro/C1-type_HTH"/>
</dbReference>
<feature type="domain" description="HTH cro/C1-type" evidence="1">
    <location>
        <begin position="11"/>
        <end position="66"/>
    </location>
</feature>
<dbReference type="EMBL" id="JAVDVI010000010">
    <property type="protein sequence ID" value="MDR6968455.1"/>
    <property type="molecule type" value="Genomic_DNA"/>
</dbReference>
<sequence>MVNTDDFIKRLEILMEHFGMNASSFADKIGVQRSSISHLLSGRNKPSLDFVMKIMDLFPEVNLYWILNGKGNLLKDEVDFTERFLSKKEEDHTPILTQDLPSEKKIKQETEVEISKNKSSEIQNLKTDSDIFKIVFFYKDGTFKDFNPS</sequence>
<dbReference type="CDD" id="cd00093">
    <property type="entry name" value="HTH_XRE"/>
    <property type="match status" value="1"/>
</dbReference>
<keyword evidence="3" id="KW-1185">Reference proteome</keyword>
<dbReference type="Proteomes" id="UP001255185">
    <property type="component" value="Unassembled WGS sequence"/>
</dbReference>
<dbReference type="PROSITE" id="PS50943">
    <property type="entry name" value="HTH_CROC1"/>
    <property type="match status" value="1"/>
</dbReference>
<organism evidence="2 3">
    <name type="scientific">Flavobacterium arsenatis</name>
    <dbReference type="NCBI Taxonomy" id="1484332"/>
    <lineage>
        <taxon>Bacteria</taxon>
        <taxon>Pseudomonadati</taxon>
        <taxon>Bacteroidota</taxon>
        <taxon>Flavobacteriia</taxon>
        <taxon>Flavobacteriales</taxon>
        <taxon>Flavobacteriaceae</taxon>
        <taxon>Flavobacterium</taxon>
    </lineage>
</organism>
<dbReference type="Pfam" id="PF01381">
    <property type="entry name" value="HTH_3"/>
    <property type="match status" value="1"/>
</dbReference>
<accession>A0ABU1TRF8</accession>
<dbReference type="InterPro" id="IPR010982">
    <property type="entry name" value="Lambda_DNA-bd_dom_sf"/>
</dbReference>
<dbReference type="Gene3D" id="1.10.260.40">
    <property type="entry name" value="lambda repressor-like DNA-binding domains"/>
    <property type="match status" value="1"/>
</dbReference>
<reference evidence="2 3" key="1">
    <citation type="submission" date="2023-07" db="EMBL/GenBank/DDBJ databases">
        <title>Sorghum-associated microbial communities from plants grown in Nebraska, USA.</title>
        <authorList>
            <person name="Schachtman D."/>
        </authorList>
    </citation>
    <scope>NUCLEOTIDE SEQUENCE [LARGE SCALE GENOMIC DNA]</scope>
    <source>
        <strain evidence="2 3">3773</strain>
    </source>
</reference>
<evidence type="ECO:0000259" key="1">
    <source>
        <dbReference type="PROSITE" id="PS50943"/>
    </source>
</evidence>
<dbReference type="SUPFAM" id="SSF47413">
    <property type="entry name" value="lambda repressor-like DNA-binding domains"/>
    <property type="match status" value="1"/>
</dbReference>
<gene>
    <name evidence="2" type="ORF">J2X31_002478</name>
</gene>
<proteinExistence type="predicted"/>
<evidence type="ECO:0000313" key="2">
    <source>
        <dbReference type="EMBL" id="MDR6968455.1"/>
    </source>
</evidence>
<evidence type="ECO:0000313" key="3">
    <source>
        <dbReference type="Proteomes" id="UP001255185"/>
    </source>
</evidence>